<protein>
    <submittedName>
        <fullName evidence="1">Uncharacterized protein</fullName>
    </submittedName>
</protein>
<dbReference type="EMBL" id="JANBVB010001046">
    <property type="protein sequence ID" value="KAJ2891256.1"/>
    <property type="molecule type" value="Genomic_DNA"/>
</dbReference>
<comment type="caution">
    <text evidence="1">The sequence shown here is derived from an EMBL/GenBank/DDBJ whole genome shotgun (WGS) entry which is preliminary data.</text>
</comment>
<organism evidence="1 2">
    <name type="scientific">Coemansia aciculifera</name>
    <dbReference type="NCBI Taxonomy" id="417176"/>
    <lineage>
        <taxon>Eukaryota</taxon>
        <taxon>Fungi</taxon>
        <taxon>Fungi incertae sedis</taxon>
        <taxon>Zoopagomycota</taxon>
        <taxon>Kickxellomycotina</taxon>
        <taxon>Kickxellomycetes</taxon>
        <taxon>Kickxellales</taxon>
        <taxon>Kickxellaceae</taxon>
        <taxon>Coemansia</taxon>
    </lineage>
</organism>
<evidence type="ECO:0000313" key="2">
    <source>
        <dbReference type="Proteomes" id="UP001139981"/>
    </source>
</evidence>
<dbReference type="Proteomes" id="UP001139981">
    <property type="component" value="Unassembled WGS sequence"/>
</dbReference>
<keyword evidence="2" id="KW-1185">Reference proteome</keyword>
<proteinExistence type="predicted"/>
<sequence length="306" mass="32815">MSDDAYTLNLQQLAEMFPDMDREVVDMVLRDSAGALDPAVNILLNMNDKDYKPEEQEVEREKEIQSDAEYARRLAETEIAARHNSNSNMSRARSASAGVGSRQGRGTPTPTPPLQHPPNTSSSTSKIRSMLRFGRRSGSNVRQTPPPPPVNSSGGGAPFDTSAPSPPLQVRNGNAEALESDFSDASESIRDDFVEPAAVAVPREPDLIGLMDDSSPDILSTSYVPLSPSKPVAPVVKAQYDDYSDDGVIDMSNPFAVQFDPEDDDIHHHHSGGGRGALNDAPIVAGGDTNPFRARRLTGGATPPPS</sequence>
<accession>A0ACC1M0C8</accession>
<evidence type="ECO:0000313" key="1">
    <source>
        <dbReference type="EMBL" id="KAJ2891256.1"/>
    </source>
</evidence>
<gene>
    <name evidence="1" type="ORF">IWW38_003703</name>
</gene>
<name>A0ACC1M0C8_9FUNG</name>
<reference evidence="1" key="1">
    <citation type="submission" date="2022-07" db="EMBL/GenBank/DDBJ databases">
        <title>Phylogenomic reconstructions and comparative analyses of Kickxellomycotina fungi.</title>
        <authorList>
            <person name="Reynolds N.K."/>
            <person name="Stajich J.E."/>
            <person name="Barry K."/>
            <person name="Grigoriev I.V."/>
            <person name="Crous P."/>
            <person name="Smith M.E."/>
        </authorList>
    </citation>
    <scope>NUCLEOTIDE SEQUENCE</scope>
    <source>
        <strain evidence="1">CBS 190363</strain>
    </source>
</reference>